<accession>A0A7Y7IZA7</accession>
<evidence type="ECO:0000256" key="7">
    <source>
        <dbReference type="ARBA" id="ARBA00023014"/>
    </source>
</evidence>
<comment type="similarity">
    <text evidence="1">Belongs to the nitrite and sulfite reductase 4Fe-4S domain family.</text>
</comment>
<dbReference type="SUPFAM" id="SSF55124">
    <property type="entry name" value="Nitrite/Sulfite reductase N-terminal domain-like"/>
    <property type="match status" value="1"/>
</dbReference>
<dbReference type="InterPro" id="IPR005117">
    <property type="entry name" value="NiRdtase/SiRdtase_haem-b_fer"/>
</dbReference>
<dbReference type="Pfam" id="PF03460">
    <property type="entry name" value="NIR_SIR_ferr"/>
    <property type="match status" value="1"/>
</dbReference>
<dbReference type="Pfam" id="PF01077">
    <property type="entry name" value="NIR_SIR"/>
    <property type="match status" value="1"/>
</dbReference>
<evidence type="ECO:0000256" key="2">
    <source>
        <dbReference type="ARBA" id="ARBA00022485"/>
    </source>
</evidence>
<dbReference type="InterPro" id="IPR006067">
    <property type="entry name" value="NO2/SO3_Rdtase_4Fe4S_dom"/>
</dbReference>
<dbReference type="InterPro" id="IPR045854">
    <property type="entry name" value="NO2/SO3_Rdtase_4Fe4S_sf"/>
</dbReference>
<feature type="domain" description="Nitrite/Sulfite reductase ferredoxin-like" evidence="9">
    <location>
        <begin position="70"/>
        <end position="128"/>
    </location>
</feature>
<dbReference type="PANTHER" id="PTHR32439">
    <property type="entry name" value="FERREDOXIN--NITRITE REDUCTASE, CHLOROPLASTIC"/>
    <property type="match status" value="1"/>
</dbReference>
<sequence>MSAEAETLADAAPALPVGHYAYDQVDRAFLHDRVEQFRDQVARRISGALSEDEFKPLRLMNGLYLQLHAYMLRIAIPYGMLDSRQMRELAHIARTYDRDYGHFTTRQNLQFNWIRLEDTPDILARLASVDMHAIQTSGNCIRNVTCDQFAGAAADELVDPRVHAEILRQWSTLHPEFSFLPRKFKIAVSGSPHDRVAARFHDIGLVAKPGHGGKVVFDVFVGGGMGRTPLVGVHLRDNLPEEDLLAYLEAMVRVYNEYGRRDNIYKARIKILVQALGAEGYRARVDAEFAAMDRARYRLPPETVAAIRARFG</sequence>
<keyword evidence="4" id="KW-0479">Metal-binding</keyword>
<evidence type="ECO:0000259" key="9">
    <source>
        <dbReference type="Pfam" id="PF03460"/>
    </source>
</evidence>
<evidence type="ECO:0000256" key="3">
    <source>
        <dbReference type="ARBA" id="ARBA00022617"/>
    </source>
</evidence>
<dbReference type="GO" id="GO:0051539">
    <property type="term" value="F:4 iron, 4 sulfur cluster binding"/>
    <property type="evidence" value="ECO:0007669"/>
    <property type="project" value="UniProtKB-KW"/>
</dbReference>
<proteinExistence type="inferred from homology"/>
<evidence type="ECO:0000313" key="10">
    <source>
        <dbReference type="EMBL" id="NVN13010.1"/>
    </source>
</evidence>
<dbReference type="EMBL" id="JABXXP010000689">
    <property type="protein sequence ID" value="NVN13010.1"/>
    <property type="molecule type" value="Genomic_DNA"/>
</dbReference>
<name>A0A7Y7IZA7_9PROT</name>
<dbReference type="InterPro" id="IPR036136">
    <property type="entry name" value="Nit/Sulf_reduc_fer-like_dom_sf"/>
</dbReference>
<keyword evidence="2" id="KW-0004">4Fe-4S</keyword>
<keyword evidence="5" id="KW-0560">Oxidoreductase</keyword>
<gene>
    <name evidence="10" type="ORF">HUK84_18060</name>
</gene>
<feature type="non-terminal residue" evidence="10">
    <location>
        <position position="312"/>
    </location>
</feature>
<dbReference type="Gene3D" id="3.30.413.10">
    <property type="entry name" value="Sulfite Reductase Hemoprotein, domain 1"/>
    <property type="match status" value="1"/>
</dbReference>
<keyword evidence="3" id="KW-0349">Heme</keyword>
<dbReference type="Proteomes" id="UP000534870">
    <property type="component" value="Unassembled WGS sequence"/>
</dbReference>
<comment type="caution">
    <text evidence="10">The sequence shown here is derived from an EMBL/GenBank/DDBJ whole genome shotgun (WGS) entry which is preliminary data.</text>
</comment>
<reference evidence="10 11" key="1">
    <citation type="submission" date="2020-06" db="EMBL/GenBank/DDBJ databases">
        <title>Description of novel acetic acid bacteria.</title>
        <authorList>
            <person name="Sombolestani A."/>
        </authorList>
    </citation>
    <scope>NUCLEOTIDE SEQUENCE [LARGE SCALE GENOMIC DNA]</scope>
    <source>
        <strain evidence="10 11">LMG 31431</strain>
    </source>
</reference>
<dbReference type="AlphaFoldDB" id="A0A7Y7IZA7"/>
<dbReference type="RefSeq" id="WP_176641478.1">
    <property type="nucleotide sequence ID" value="NZ_JABXXP010000689.1"/>
</dbReference>
<evidence type="ECO:0000313" key="11">
    <source>
        <dbReference type="Proteomes" id="UP000534870"/>
    </source>
</evidence>
<evidence type="ECO:0000256" key="4">
    <source>
        <dbReference type="ARBA" id="ARBA00022723"/>
    </source>
</evidence>
<evidence type="ECO:0000259" key="8">
    <source>
        <dbReference type="Pfam" id="PF01077"/>
    </source>
</evidence>
<evidence type="ECO:0000256" key="6">
    <source>
        <dbReference type="ARBA" id="ARBA00023004"/>
    </source>
</evidence>
<dbReference type="GO" id="GO:0020037">
    <property type="term" value="F:heme binding"/>
    <property type="evidence" value="ECO:0007669"/>
    <property type="project" value="InterPro"/>
</dbReference>
<dbReference type="GO" id="GO:0016491">
    <property type="term" value="F:oxidoreductase activity"/>
    <property type="evidence" value="ECO:0007669"/>
    <property type="project" value="UniProtKB-KW"/>
</dbReference>
<dbReference type="PANTHER" id="PTHR32439:SF0">
    <property type="entry name" value="FERREDOXIN--NITRITE REDUCTASE, CHLOROPLASTIC"/>
    <property type="match status" value="1"/>
</dbReference>
<dbReference type="GO" id="GO:0046872">
    <property type="term" value="F:metal ion binding"/>
    <property type="evidence" value="ECO:0007669"/>
    <property type="project" value="UniProtKB-KW"/>
</dbReference>
<keyword evidence="7" id="KW-0411">Iron-sulfur</keyword>
<feature type="domain" description="Nitrite/sulphite reductase 4Fe-4S" evidence="8">
    <location>
        <begin position="137"/>
        <end position="289"/>
    </location>
</feature>
<evidence type="ECO:0000256" key="1">
    <source>
        <dbReference type="ARBA" id="ARBA00010429"/>
    </source>
</evidence>
<dbReference type="SUPFAM" id="SSF56014">
    <property type="entry name" value="Nitrite and sulphite reductase 4Fe-4S domain-like"/>
    <property type="match status" value="1"/>
</dbReference>
<protein>
    <submittedName>
        <fullName evidence="10">Nitrite/sulfite reductase</fullName>
    </submittedName>
</protein>
<evidence type="ECO:0000256" key="5">
    <source>
        <dbReference type="ARBA" id="ARBA00023002"/>
    </source>
</evidence>
<keyword evidence="6" id="KW-0408">Iron</keyword>
<dbReference type="InterPro" id="IPR051329">
    <property type="entry name" value="NIR_SIR_4Fe-4S"/>
</dbReference>
<organism evidence="10 11">
    <name type="scientific">Nguyenibacter vanlangensis</name>
    <dbReference type="NCBI Taxonomy" id="1216886"/>
    <lineage>
        <taxon>Bacteria</taxon>
        <taxon>Pseudomonadati</taxon>
        <taxon>Pseudomonadota</taxon>
        <taxon>Alphaproteobacteria</taxon>
        <taxon>Acetobacterales</taxon>
        <taxon>Acetobacteraceae</taxon>
        <taxon>Nguyenibacter</taxon>
    </lineage>
</organism>